<feature type="compositionally biased region" description="Pro residues" evidence="9">
    <location>
        <begin position="305"/>
        <end position="315"/>
    </location>
</feature>
<evidence type="ECO:0000256" key="8">
    <source>
        <dbReference type="PROSITE-ProRule" id="PRU00339"/>
    </source>
</evidence>
<dbReference type="EC" id="2.4.1.255" evidence="3"/>
<protein>
    <recommendedName>
        <fullName evidence="3">protein O-GlcNAc transferase</fullName>
        <ecNumber evidence="3">2.4.1.255</ecNumber>
    </recommendedName>
</protein>
<sequence length="1065" mass="112595">MSHSVPSDPSPLQELNRALAANELARASTLAFALARQGELPIVELFGLAGLLGQAGDAARAAELYHLWLRCTDTPLLYAGWYNLAVLQMQNGDQREAEPSLRAALAIKPDFLDARVALGALQERLQQPDAALATWRAALAQIDPELPASRPQQLQALNHLGRLAAARHLYGEAEEALSRSLLLDPRQPAVMAQWLRLRQQQCAWPVVAPPPGVRESDLAEAASPAATVDASDDPEQHLAAARRHSVNQAAAPAPLAGPHGYGHQRLRIGYLCADFNAEGIARLRAGLYRLHDRDRFEIYGFSWRPPVPPGSPTAPPNATTAATPGGDTAPASDASSSGASSPSASSPGASSPGASSSDASSCAASSSNAPPFRTRSSRAASAATGAGAARGISPAALSNAAARALAGAAARTATLPPVAVAGLDHHIDLAGMGDVQAAQTLRAHDIDILIDLHGLDEDSRPGIVAQRPAPVQIAWPGLPATSAMAAIDHVLADAFVLPPTLAPHFTERPLYLPHCAHPNARLDHDDAPPLTRADCGLPADAMVFCCFNPQQQITPEQFASWMRILQAVPGSVLWLSADSEPVRDNLRLAALRHGVHSAALVFAAPATPAVTLARCRLADLYLDTAPHSGSIGASDALWAGLPVLTRAGQSYASRGAGSLLHAAGLPELVADSERSYEETAARLAAKPKELARLRTRLSRKRNSNALFDAESQVRALEQLYLQVARPLPAALASSHGNDNGAQPGTRRGKRATPPRGKRDPGVAMVSILIAANAAAPDALEETVRSALEQDYGHFEIIVSDSSADDTCQRRLAPLLRRHSQLRYHRAHDMAPADNLDHCLALALGEYVAVAAPGECLQADKLSRMAACYQNYPALGLVACWRPPRADGQPLQPAAPLLTADSAVGGASLAALLLTDEHSVGGALCEPAALLLRRTDLGAGFGHYQGKRYTRLPGIATLLASLNGRDCAYIAAPLSHYPRTTAEAAATPAIDEQLDLALERLYLLYEAHTRQHYLPDNARYKALLAQRLQALSALATAHHATLAAAPLARREAIQQALRQGYHLLLE</sequence>
<evidence type="ECO:0000313" key="13">
    <source>
        <dbReference type="Proteomes" id="UP000475582"/>
    </source>
</evidence>
<evidence type="ECO:0000259" key="10">
    <source>
        <dbReference type="Pfam" id="PF00535"/>
    </source>
</evidence>
<keyword evidence="5 12" id="KW-0808">Transferase</keyword>
<dbReference type="Pfam" id="PF00535">
    <property type="entry name" value="Glycos_transf_2"/>
    <property type="match status" value="1"/>
</dbReference>
<organism evidence="12 13">
    <name type="scientific">Duganella radicis</name>
    <dbReference type="NCBI Taxonomy" id="551988"/>
    <lineage>
        <taxon>Bacteria</taxon>
        <taxon>Pseudomonadati</taxon>
        <taxon>Pseudomonadota</taxon>
        <taxon>Betaproteobacteria</taxon>
        <taxon>Burkholderiales</taxon>
        <taxon>Oxalobacteraceae</taxon>
        <taxon>Telluria group</taxon>
        <taxon>Duganella</taxon>
    </lineage>
</organism>
<reference evidence="12 13" key="1">
    <citation type="submission" date="2019-11" db="EMBL/GenBank/DDBJ databases">
        <title>Type strains purchased from KCTC, JCM and DSMZ.</title>
        <authorList>
            <person name="Lu H."/>
        </authorList>
    </citation>
    <scope>NUCLEOTIDE SEQUENCE [LARGE SCALE GENOMIC DNA]</scope>
    <source>
        <strain evidence="12 13">KCTC 22382</strain>
    </source>
</reference>
<feature type="region of interest" description="Disordered" evidence="9">
    <location>
        <begin position="215"/>
        <end position="256"/>
    </location>
</feature>
<dbReference type="Pfam" id="PF13844">
    <property type="entry name" value="Glyco_transf_41"/>
    <property type="match status" value="2"/>
</dbReference>
<dbReference type="SMART" id="SM00028">
    <property type="entry name" value="TPR"/>
    <property type="match status" value="3"/>
</dbReference>
<evidence type="ECO:0000256" key="5">
    <source>
        <dbReference type="ARBA" id="ARBA00022679"/>
    </source>
</evidence>
<dbReference type="InterPro" id="IPR011990">
    <property type="entry name" value="TPR-like_helical_dom_sf"/>
</dbReference>
<dbReference type="OrthoDB" id="101857at2"/>
<proteinExistence type="inferred from homology"/>
<accession>A0A6L6PLG9</accession>
<dbReference type="GO" id="GO:0097363">
    <property type="term" value="F:protein O-acetylglucosaminyltransferase activity"/>
    <property type="evidence" value="ECO:0007669"/>
    <property type="project" value="UniProtKB-EC"/>
</dbReference>
<evidence type="ECO:0000313" key="12">
    <source>
        <dbReference type="EMBL" id="MTV39976.1"/>
    </source>
</evidence>
<comment type="similarity">
    <text evidence="2">Belongs to the glycosyltransferase 41 family. O-GlcNAc transferase subfamily.</text>
</comment>
<dbReference type="InterPro" id="IPR019734">
    <property type="entry name" value="TPR_rpt"/>
</dbReference>
<dbReference type="Proteomes" id="UP000475582">
    <property type="component" value="Unassembled WGS sequence"/>
</dbReference>
<feature type="domain" description="O-GlcNAc transferase C-terminal" evidence="11">
    <location>
        <begin position="422"/>
        <end position="515"/>
    </location>
</feature>
<dbReference type="Gene3D" id="3.40.50.11380">
    <property type="match status" value="2"/>
</dbReference>
<dbReference type="InterPro" id="IPR029044">
    <property type="entry name" value="Nucleotide-diphossugar_trans"/>
</dbReference>
<dbReference type="CDD" id="cd00761">
    <property type="entry name" value="Glyco_tranf_GTA_type"/>
    <property type="match status" value="1"/>
</dbReference>
<dbReference type="Gene3D" id="3.90.550.10">
    <property type="entry name" value="Spore Coat Polysaccharide Biosynthesis Protein SpsA, Chain A"/>
    <property type="match status" value="1"/>
</dbReference>
<keyword evidence="6" id="KW-0677">Repeat</keyword>
<dbReference type="InterPro" id="IPR029489">
    <property type="entry name" value="OGT/SEC/SPY_C"/>
</dbReference>
<evidence type="ECO:0000256" key="4">
    <source>
        <dbReference type="ARBA" id="ARBA00022676"/>
    </source>
</evidence>
<dbReference type="PROSITE" id="PS50005">
    <property type="entry name" value="TPR"/>
    <property type="match status" value="1"/>
</dbReference>
<gene>
    <name evidence="12" type="ORF">GM676_20635</name>
</gene>
<dbReference type="RefSeq" id="WP_155465772.1">
    <property type="nucleotide sequence ID" value="NZ_WNKY01000026.1"/>
</dbReference>
<keyword evidence="7 8" id="KW-0802">TPR repeat</keyword>
<keyword evidence="4" id="KW-0328">Glycosyltransferase</keyword>
<evidence type="ECO:0000256" key="3">
    <source>
        <dbReference type="ARBA" id="ARBA00011970"/>
    </source>
</evidence>
<feature type="domain" description="O-GlcNAc transferase C-terminal" evidence="11">
    <location>
        <begin position="531"/>
        <end position="713"/>
    </location>
</feature>
<feature type="region of interest" description="Disordered" evidence="9">
    <location>
        <begin position="301"/>
        <end position="378"/>
    </location>
</feature>
<feature type="domain" description="Glycosyltransferase 2-like" evidence="10">
    <location>
        <begin position="769"/>
        <end position="880"/>
    </location>
</feature>
<evidence type="ECO:0000256" key="9">
    <source>
        <dbReference type="SAM" id="MobiDB-lite"/>
    </source>
</evidence>
<dbReference type="Gene3D" id="3.40.50.2000">
    <property type="entry name" value="Glycogen Phosphorylase B"/>
    <property type="match status" value="1"/>
</dbReference>
<comment type="pathway">
    <text evidence="1">Protein modification; protein glycosylation.</text>
</comment>
<evidence type="ECO:0000256" key="7">
    <source>
        <dbReference type="ARBA" id="ARBA00022803"/>
    </source>
</evidence>
<evidence type="ECO:0000256" key="1">
    <source>
        <dbReference type="ARBA" id="ARBA00004922"/>
    </source>
</evidence>
<feature type="compositionally biased region" description="Low complexity" evidence="9">
    <location>
        <begin position="316"/>
        <end position="378"/>
    </location>
</feature>
<dbReference type="InterPro" id="IPR001173">
    <property type="entry name" value="Glyco_trans_2-like"/>
</dbReference>
<dbReference type="AlphaFoldDB" id="A0A6L6PLG9"/>
<evidence type="ECO:0000256" key="2">
    <source>
        <dbReference type="ARBA" id="ARBA00005386"/>
    </source>
</evidence>
<name>A0A6L6PLG9_9BURK</name>
<feature type="repeat" description="TPR" evidence="8">
    <location>
        <begin position="154"/>
        <end position="187"/>
    </location>
</feature>
<dbReference type="SUPFAM" id="SSF48452">
    <property type="entry name" value="TPR-like"/>
    <property type="match status" value="1"/>
</dbReference>
<evidence type="ECO:0000256" key="6">
    <source>
        <dbReference type="ARBA" id="ARBA00022737"/>
    </source>
</evidence>
<comment type="caution">
    <text evidence="12">The sequence shown here is derived from an EMBL/GenBank/DDBJ whole genome shotgun (WGS) entry which is preliminary data.</text>
</comment>
<dbReference type="PANTHER" id="PTHR44998:SF1">
    <property type="entry name" value="UDP-N-ACETYLGLUCOSAMINE--PEPTIDE N-ACETYLGLUCOSAMINYLTRANSFERASE 110 KDA SUBUNIT"/>
    <property type="match status" value="1"/>
</dbReference>
<dbReference type="GO" id="GO:0006493">
    <property type="term" value="P:protein O-linked glycosylation"/>
    <property type="evidence" value="ECO:0007669"/>
    <property type="project" value="TreeGrafter"/>
</dbReference>
<evidence type="ECO:0000259" key="11">
    <source>
        <dbReference type="Pfam" id="PF13844"/>
    </source>
</evidence>
<dbReference type="SUPFAM" id="SSF53448">
    <property type="entry name" value="Nucleotide-diphospho-sugar transferases"/>
    <property type="match status" value="1"/>
</dbReference>
<dbReference type="Gene3D" id="1.25.40.10">
    <property type="entry name" value="Tetratricopeptide repeat domain"/>
    <property type="match status" value="1"/>
</dbReference>
<dbReference type="EMBL" id="WNKY01000026">
    <property type="protein sequence ID" value="MTV39976.1"/>
    <property type="molecule type" value="Genomic_DNA"/>
</dbReference>
<dbReference type="PANTHER" id="PTHR44998">
    <property type="match status" value="1"/>
</dbReference>
<feature type="region of interest" description="Disordered" evidence="9">
    <location>
        <begin position="731"/>
        <end position="759"/>
    </location>
</feature>
<keyword evidence="13" id="KW-1185">Reference proteome</keyword>